<dbReference type="InterPro" id="IPR005119">
    <property type="entry name" value="LysR_subst-bd"/>
</dbReference>
<comment type="similarity">
    <text evidence="1">Belongs to the LysR transcriptional regulatory family.</text>
</comment>
<dbReference type="CDD" id="cd05466">
    <property type="entry name" value="PBP2_LTTR_substrate"/>
    <property type="match status" value="1"/>
</dbReference>
<comment type="caution">
    <text evidence="6">The sequence shown here is derived from an EMBL/GenBank/DDBJ whole genome shotgun (WGS) entry which is preliminary data.</text>
</comment>
<dbReference type="FunFam" id="1.10.10.10:FF:000001">
    <property type="entry name" value="LysR family transcriptional regulator"/>
    <property type="match status" value="1"/>
</dbReference>
<dbReference type="GO" id="GO:0003677">
    <property type="term" value="F:DNA binding"/>
    <property type="evidence" value="ECO:0007669"/>
    <property type="project" value="UniProtKB-KW"/>
</dbReference>
<dbReference type="InterPro" id="IPR050950">
    <property type="entry name" value="HTH-type_LysR_regulators"/>
</dbReference>
<evidence type="ECO:0000313" key="7">
    <source>
        <dbReference type="Proteomes" id="UP000824179"/>
    </source>
</evidence>
<feature type="domain" description="HTH lysR-type" evidence="5">
    <location>
        <begin position="1"/>
        <end position="58"/>
    </location>
</feature>
<gene>
    <name evidence="6" type="ORF">IAB90_01090</name>
</gene>
<dbReference type="SUPFAM" id="SSF53850">
    <property type="entry name" value="Periplasmic binding protein-like II"/>
    <property type="match status" value="1"/>
</dbReference>
<evidence type="ECO:0000256" key="3">
    <source>
        <dbReference type="ARBA" id="ARBA00023125"/>
    </source>
</evidence>
<protein>
    <submittedName>
        <fullName evidence="6">LysR family transcriptional regulator</fullName>
    </submittedName>
</protein>
<dbReference type="PANTHER" id="PTHR30419">
    <property type="entry name" value="HTH-TYPE TRANSCRIPTIONAL REGULATOR YBHD"/>
    <property type="match status" value="1"/>
</dbReference>
<evidence type="ECO:0000256" key="1">
    <source>
        <dbReference type="ARBA" id="ARBA00009437"/>
    </source>
</evidence>
<dbReference type="EMBL" id="DVHB01000023">
    <property type="protein sequence ID" value="HIR38957.1"/>
    <property type="molecule type" value="Genomic_DNA"/>
</dbReference>
<organism evidence="6 7">
    <name type="scientific">Candidatus Coproplasma stercoripullorum</name>
    <dbReference type="NCBI Taxonomy" id="2840751"/>
    <lineage>
        <taxon>Bacteria</taxon>
        <taxon>Bacillati</taxon>
        <taxon>Bacillota</taxon>
        <taxon>Clostridia</taxon>
        <taxon>Eubacteriales</taxon>
        <taxon>Candidatus Coproplasma</taxon>
    </lineage>
</organism>
<dbReference type="PANTHER" id="PTHR30419:SF8">
    <property type="entry name" value="NITROGEN ASSIMILATION TRANSCRIPTIONAL ACTIVATOR-RELATED"/>
    <property type="match status" value="1"/>
</dbReference>
<dbReference type="Gene3D" id="1.10.10.10">
    <property type="entry name" value="Winged helix-like DNA-binding domain superfamily/Winged helix DNA-binding domain"/>
    <property type="match status" value="1"/>
</dbReference>
<dbReference type="InterPro" id="IPR036390">
    <property type="entry name" value="WH_DNA-bd_sf"/>
</dbReference>
<proteinExistence type="inferred from homology"/>
<dbReference type="SUPFAM" id="SSF46785">
    <property type="entry name" value="Winged helix' DNA-binding domain"/>
    <property type="match status" value="1"/>
</dbReference>
<dbReference type="GO" id="GO:0005829">
    <property type="term" value="C:cytosol"/>
    <property type="evidence" value="ECO:0007669"/>
    <property type="project" value="TreeGrafter"/>
</dbReference>
<dbReference type="Pfam" id="PF00126">
    <property type="entry name" value="HTH_1"/>
    <property type="match status" value="1"/>
</dbReference>
<reference evidence="6" key="1">
    <citation type="submission" date="2020-10" db="EMBL/GenBank/DDBJ databases">
        <authorList>
            <person name="Gilroy R."/>
        </authorList>
    </citation>
    <scope>NUCLEOTIDE SEQUENCE</scope>
    <source>
        <strain evidence="6">ChiW25-3613</strain>
    </source>
</reference>
<keyword evidence="3" id="KW-0238">DNA-binding</keyword>
<keyword evidence="4" id="KW-0804">Transcription</keyword>
<evidence type="ECO:0000256" key="2">
    <source>
        <dbReference type="ARBA" id="ARBA00023015"/>
    </source>
</evidence>
<dbReference type="PRINTS" id="PR00039">
    <property type="entry name" value="HTHLYSR"/>
</dbReference>
<dbReference type="Gene3D" id="3.40.190.290">
    <property type="match status" value="1"/>
</dbReference>
<evidence type="ECO:0000256" key="4">
    <source>
        <dbReference type="ARBA" id="ARBA00023163"/>
    </source>
</evidence>
<sequence length="289" mass="32081">MELRELKYFLAVANEGSISGAAEALFITQPSLSRQMQNLEREVGGALFDRGNRKITLTERGKLLKKRAEEMLELYGKTVSEVSAPEQSVSGEVYIGGGESPAVKSVIRAALKVQREYPEVKFRFFSGDAPSVIERLDKGLLDFGIVLDAENISEYRTMRLPQADRWGAIMRRDCPLAEREFVTPDDLKGRPLICSDQSFAKGLISRWMCGGEIDVVATYNLLYVGSQLAEEGAGIAISLDGIINTENTGLVFKKLEPPLETHADVIWKRYAVFSKPAALFLAALKEERK</sequence>
<reference evidence="6" key="2">
    <citation type="journal article" date="2021" name="PeerJ">
        <title>Extensive microbial diversity within the chicken gut microbiome revealed by metagenomics and culture.</title>
        <authorList>
            <person name="Gilroy R."/>
            <person name="Ravi A."/>
            <person name="Getino M."/>
            <person name="Pursley I."/>
            <person name="Horton D.L."/>
            <person name="Alikhan N.F."/>
            <person name="Baker D."/>
            <person name="Gharbi K."/>
            <person name="Hall N."/>
            <person name="Watson M."/>
            <person name="Adriaenssens E.M."/>
            <person name="Foster-Nyarko E."/>
            <person name="Jarju S."/>
            <person name="Secka A."/>
            <person name="Antonio M."/>
            <person name="Oren A."/>
            <person name="Chaudhuri R.R."/>
            <person name="La Ragione R."/>
            <person name="Hildebrand F."/>
            <person name="Pallen M.J."/>
        </authorList>
    </citation>
    <scope>NUCLEOTIDE SEQUENCE</scope>
    <source>
        <strain evidence="6">ChiW25-3613</strain>
    </source>
</reference>
<dbReference type="AlphaFoldDB" id="A0A9D1DAA7"/>
<dbReference type="Pfam" id="PF03466">
    <property type="entry name" value="LysR_substrate"/>
    <property type="match status" value="1"/>
</dbReference>
<evidence type="ECO:0000259" key="5">
    <source>
        <dbReference type="PROSITE" id="PS50931"/>
    </source>
</evidence>
<keyword evidence="2" id="KW-0805">Transcription regulation</keyword>
<accession>A0A9D1DAA7</accession>
<dbReference type="GO" id="GO:0003700">
    <property type="term" value="F:DNA-binding transcription factor activity"/>
    <property type="evidence" value="ECO:0007669"/>
    <property type="project" value="InterPro"/>
</dbReference>
<dbReference type="Proteomes" id="UP000824179">
    <property type="component" value="Unassembled WGS sequence"/>
</dbReference>
<dbReference type="InterPro" id="IPR000847">
    <property type="entry name" value="LysR_HTH_N"/>
</dbReference>
<evidence type="ECO:0000313" key="6">
    <source>
        <dbReference type="EMBL" id="HIR38957.1"/>
    </source>
</evidence>
<dbReference type="PROSITE" id="PS50931">
    <property type="entry name" value="HTH_LYSR"/>
    <property type="match status" value="1"/>
</dbReference>
<name>A0A9D1DAA7_9FIRM</name>
<dbReference type="InterPro" id="IPR036388">
    <property type="entry name" value="WH-like_DNA-bd_sf"/>
</dbReference>